<dbReference type="InterPro" id="IPR006689">
    <property type="entry name" value="Small_GTPase_ARF/SAR"/>
</dbReference>
<evidence type="ECO:0000313" key="6">
    <source>
        <dbReference type="Proteomes" id="UP000807342"/>
    </source>
</evidence>
<keyword evidence="5" id="KW-0378">Hydrolase</keyword>
<keyword evidence="6" id="KW-1185">Reference proteome</keyword>
<dbReference type="CDD" id="cd00878">
    <property type="entry name" value="Arf_Arl"/>
    <property type="match status" value="1"/>
</dbReference>
<evidence type="ECO:0000313" key="5">
    <source>
        <dbReference type="EMBL" id="KAF9444491.1"/>
    </source>
</evidence>
<dbReference type="GO" id="GO:0003924">
    <property type="term" value="F:GTPase activity"/>
    <property type="evidence" value="ECO:0007669"/>
    <property type="project" value="InterPro"/>
</dbReference>
<dbReference type="SUPFAM" id="SSF52540">
    <property type="entry name" value="P-loop containing nucleoside triphosphate hydrolases"/>
    <property type="match status" value="1"/>
</dbReference>
<dbReference type="Proteomes" id="UP000807342">
    <property type="component" value="Unassembled WGS sequence"/>
</dbReference>
<gene>
    <name evidence="5" type="ORF">P691DRAFT_736397</name>
</gene>
<feature type="binding site" evidence="4">
    <location>
        <position position="50"/>
    </location>
    <ligand>
        <name>Mg(2+)</name>
        <dbReference type="ChEBI" id="CHEBI:18420"/>
    </ligand>
</feature>
<dbReference type="GO" id="GO:0005525">
    <property type="term" value="F:GTP binding"/>
    <property type="evidence" value="ECO:0007669"/>
    <property type="project" value="UniProtKB-KW"/>
</dbReference>
<sequence>MSYIRHFINRLYPSHEPDRYRLSFVGIDCSGKTSLLYLLKEGQQGTVIPTIGFSIQEFTPPSLSANQNGQKLMTGWDIGTGCGMQYIMTAIEAYCREADALVWVVDSTDEERLPTSREELHRLLNRLQDSPTLRIPILILANKQDLPNALPPNVIWDRLGGGAIRGAIVAIFPTSIVRGLGPESGLPQAFDWLKAAIPIARSGGTKAPLIPEAPKPKLLPHQTNVRSPGNLAQKLNEWLGRIEQDSTPDMFLSQFEQVALPQWDHYTHIRLAFLILKIHGRQKGKDMIFKGIQKYIAESKGLQTTGRTYHTTMTYFWIQIVHFGIQNTVPSGTDNGSEGLDDEFARFLIVNPYMADGQLWLDYYSKDVIMSSEAKTSMVFPDKKPLPSIPIRDYVKKLSLLKEQV</sequence>
<reference evidence="5" key="1">
    <citation type="submission" date="2020-11" db="EMBL/GenBank/DDBJ databases">
        <authorList>
            <consortium name="DOE Joint Genome Institute"/>
            <person name="Ahrendt S."/>
            <person name="Riley R."/>
            <person name="Andreopoulos W."/>
            <person name="Labutti K."/>
            <person name="Pangilinan J."/>
            <person name="Ruiz-Duenas F.J."/>
            <person name="Barrasa J.M."/>
            <person name="Sanchez-Garcia M."/>
            <person name="Camarero S."/>
            <person name="Miyauchi S."/>
            <person name="Serrano A."/>
            <person name="Linde D."/>
            <person name="Babiker R."/>
            <person name="Drula E."/>
            <person name="Ayuso-Fernandez I."/>
            <person name="Pacheco R."/>
            <person name="Padilla G."/>
            <person name="Ferreira P."/>
            <person name="Barriuso J."/>
            <person name="Kellner H."/>
            <person name="Castanera R."/>
            <person name="Alfaro M."/>
            <person name="Ramirez L."/>
            <person name="Pisabarro A.G."/>
            <person name="Kuo A."/>
            <person name="Tritt A."/>
            <person name="Lipzen A."/>
            <person name="He G."/>
            <person name="Yan M."/>
            <person name="Ng V."/>
            <person name="Cullen D."/>
            <person name="Martin F."/>
            <person name="Rosso M.-N."/>
            <person name="Henrissat B."/>
            <person name="Hibbett D."/>
            <person name="Martinez A.T."/>
            <person name="Grigoriev I.V."/>
        </authorList>
    </citation>
    <scope>NUCLEOTIDE SEQUENCE</scope>
    <source>
        <strain evidence="5">MF-IS2</strain>
    </source>
</reference>
<dbReference type="EMBL" id="MU151372">
    <property type="protein sequence ID" value="KAF9444491.1"/>
    <property type="molecule type" value="Genomic_DNA"/>
</dbReference>
<feature type="binding site" evidence="3">
    <location>
        <position position="83"/>
    </location>
    <ligand>
        <name>GTP</name>
        <dbReference type="ChEBI" id="CHEBI:37565"/>
    </ligand>
</feature>
<organism evidence="5 6">
    <name type="scientific">Macrolepiota fuliginosa MF-IS2</name>
    <dbReference type="NCBI Taxonomy" id="1400762"/>
    <lineage>
        <taxon>Eukaryota</taxon>
        <taxon>Fungi</taxon>
        <taxon>Dikarya</taxon>
        <taxon>Basidiomycota</taxon>
        <taxon>Agaricomycotina</taxon>
        <taxon>Agaricomycetes</taxon>
        <taxon>Agaricomycetidae</taxon>
        <taxon>Agaricales</taxon>
        <taxon>Agaricineae</taxon>
        <taxon>Agaricaceae</taxon>
        <taxon>Macrolepiota</taxon>
    </lineage>
</organism>
<accession>A0A9P5X6Y8</accession>
<feature type="binding site" evidence="4">
    <location>
        <position position="33"/>
    </location>
    <ligand>
        <name>Mg(2+)</name>
        <dbReference type="ChEBI" id="CHEBI:18420"/>
    </ligand>
</feature>
<evidence type="ECO:0000256" key="3">
    <source>
        <dbReference type="PIRSR" id="PIRSR606689-1"/>
    </source>
</evidence>
<dbReference type="Pfam" id="PF00025">
    <property type="entry name" value="Arf"/>
    <property type="match status" value="1"/>
</dbReference>
<dbReference type="PROSITE" id="PS51417">
    <property type="entry name" value="ARF"/>
    <property type="match status" value="1"/>
</dbReference>
<proteinExistence type="predicted"/>
<dbReference type="InterPro" id="IPR024156">
    <property type="entry name" value="Small_GTPase_ARF"/>
</dbReference>
<dbReference type="OrthoDB" id="427186at2759"/>
<feature type="binding site" evidence="3">
    <location>
        <begin position="26"/>
        <end position="33"/>
    </location>
    <ligand>
        <name>GTP</name>
        <dbReference type="ChEBI" id="CHEBI:37565"/>
    </ligand>
</feature>
<dbReference type="SMART" id="SM00177">
    <property type="entry name" value="ARF"/>
    <property type="match status" value="1"/>
</dbReference>
<dbReference type="PANTHER" id="PTHR11711">
    <property type="entry name" value="ADP RIBOSYLATION FACTOR-RELATED"/>
    <property type="match status" value="1"/>
</dbReference>
<evidence type="ECO:0000256" key="2">
    <source>
        <dbReference type="ARBA" id="ARBA00023134"/>
    </source>
</evidence>
<keyword evidence="4" id="KW-0460">Magnesium</keyword>
<comment type="caution">
    <text evidence="5">The sequence shown here is derived from an EMBL/GenBank/DDBJ whole genome shotgun (WGS) entry which is preliminary data.</text>
</comment>
<dbReference type="InterPro" id="IPR027417">
    <property type="entry name" value="P-loop_NTPase"/>
</dbReference>
<name>A0A9P5X6Y8_9AGAR</name>
<evidence type="ECO:0000256" key="1">
    <source>
        <dbReference type="ARBA" id="ARBA00022741"/>
    </source>
</evidence>
<dbReference type="SMART" id="SM00178">
    <property type="entry name" value="SAR"/>
    <property type="match status" value="1"/>
</dbReference>
<evidence type="ECO:0000256" key="4">
    <source>
        <dbReference type="PIRSR" id="PIRSR606689-2"/>
    </source>
</evidence>
<dbReference type="Gene3D" id="3.40.50.300">
    <property type="entry name" value="P-loop containing nucleotide triphosphate hydrolases"/>
    <property type="match status" value="1"/>
</dbReference>
<dbReference type="GO" id="GO:0046872">
    <property type="term" value="F:metal ion binding"/>
    <property type="evidence" value="ECO:0007669"/>
    <property type="project" value="UniProtKB-KW"/>
</dbReference>
<keyword evidence="4" id="KW-0479">Metal-binding</keyword>
<feature type="binding site" evidence="3">
    <location>
        <begin position="142"/>
        <end position="145"/>
    </location>
    <ligand>
        <name>GTP</name>
        <dbReference type="ChEBI" id="CHEBI:37565"/>
    </ligand>
</feature>
<keyword evidence="1 3" id="KW-0547">Nucleotide-binding</keyword>
<dbReference type="AlphaFoldDB" id="A0A9P5X6Y8"/>
<keyword evidence="2 3" id="KW-0342">GTP-binding</keyword>
<protein>
    <submittedName>
        <fullName evidence="5">P-loop containing nucleoside triphosphate hydrolase protein</fullName>
    </submittedName>
</protein>